<accession>A0A843XGS3</accession>
<dbReference type="Proteomes" id="UP000652761">
    <property type="component" value="Unassembled WGS sequence"/>
</dbReference>
<feature type="compositionally biased region" description="Low complexity" evidence="1">
    <location>
        <begin position="111"/>
        <end position="125"/>
    </location>
</feature>
<protein>
    <submittedName>
        <fullName evidence="2">Uncharacterized protein</fullName>
    </submittedName>
</protein>
<comment type="caution">
    <text evidence="2">The sequence shown here is derived from an EMBL/GenBank/DDBJ whole genome shotgun (WGS) entry which is preliminary data.</text>
</comment>
<dbReference type="EMBL" id="NMUH01008204">
    <property type="protein sequence ID" value="MQM18452.1"/>
    <property type="molecule type" value="Genomic_DNA"/>
</dbReference>
<evidence type="ECO:0000256" key="1">
    <source>
        <dbReference type="SAM" id="MobiDB-lite"/>
    </source>
</evidence>
<proteinExistence type="predicted"/>
<evidence type="ECO:0000313" key="3">
    <source>
        <dbReference type="Proteomes" id="UP000652761"/>
    </source>
</evidence>
<gene>
    <name evidence="2" type="ORF">Taro_051444</name>
</gene>
<feature type="compositionally biased region" description="Low complexity" evidence="1">
    <location>
        <begin position="16"/>
        <end position="31"/>
    </location>
</feature>
<feature type="compositionally biased region" description="Low complexity" evidence="1">
    <location>
        <begin position="80"/>
        <end position="98"/>
    </location>
</feature>
<feature type="region of interest" description="Disordered" evidence="1">
    <location>
        <begin position="1"/>
        <end position="132"/>
    </location>
</feature>
<organism evidence="2 3">
    <name type="scientific">Colocasia esculenta</name>
    <name type="common">Wild taro</name>
    <name type="synonym">Arum esculentum</name>
    <dbReference type="NCBI Taxonomy" id="4460"/>
    <lineage>
        <taxon>Eukaryota</taxon>
        <taxon>Viridiplantae</taxon>
        <taxon>Streptophyta</taxon>
        <taxon>Embryophyta</taxon>
        <taxon>Tracheophyta</taxon>
        <taxon>Spermatophyta</taxon>
        <taxon>Magnoliopsida</taxon>
        <taxon>Liliopsida</taxon>
        <taxon>Araceae</taxon>
        <taxon>Aroideae</taxon>
        <taxon>Colocasieae</taxon>
        <taxon>Colocasia</taxon>
    </lineage>
</organism>
<name>A0A843XGS3_COLES</name>
<keyword evidence="3" id="KW-1185">Reference proteome</keyword>
<reference evidence="2" key="1">
    <citation type="submission" date="2017-07" db="EMBL/GenBank/DDBJ databases">
        <title>Taro Niue Genome Assembly and Annotation.</title>
        <authorList>
            <person name="Atibalentja N."/>
            <person name="Keating K."/>
            <person name="Fields C.J."/>
        </authorList>
    </citation>
    <scope>NUCLEOTIDE SEQUENCE</scope>
    <source>
        <strain evidence="2">Niue_2</strain>
        <tissue evidence="2">Leaf</tissue>
    </source>
</reference>
<sequence length="187" mass="19243">MEINVEAEKAGPPGPSEDVVGPSGPVVSEGVLPRVEEPVVASEAPDPSSLATPAPPSPPSSSISPPAPITFKQPLPRTISSPTSFPSESSSSLATSTSIPPPPPVLEDPLASSSAGASSSSGPSSDRPSIIPLSTHQSFLYPPTLPSFVTFIPESAQLEGPYLNKFEDELEITTIRSVLAVASHRFP</sequence>
<dbReference type="AlphaFoldDB" id="A0A843XGS3"/>
<evidence type="ECO:0000313" key="2">
    <source>
        <dbReference type="EMBL" id="MQM18452.1"/>
    </source>
</evidence>